<feature type="region of interest" description="Disordered" evidence="2">
    <location>
        <begin position="38"/>
        <end position="90"/>
    </location>
</feature>
<dbReference type="KEGG" id="pcot:PCOAH_00034330"/>
<feature type="compositionally biased region" description="Basic and acidic residues" evidence="2">
    <location>
        <begin position="43"/>
        <end position="57"/>
    </location>
</feature>
<keyword evidence="1" id="KW-0175">Coiled coil</keyword>
<name>A0A1B1E1F0_9APIC</name>
<feature type="region of interest" description="Disordered" evidence="2">
    <location>
        <begin position="1"/>
        <end position="24"/>
    </location>
</feature>
<dbReference type="AlphaFoldDB" id="A0A1B1E1F0"/>
<feature type="compositionally biased region" description="Basic and acidic residues" evidence="2">
    <location>
        <begin position="327"/>
        <end position="343"/>
    </location>
</feature>
<evidence type="ECO:0000256" key="2">
    <source>
        <dbReference type="SAM" id="MobiDB-lite"/>
    </source>
</evidence>
<feature type="compositionally biased region" description="Basic and acidic residues" evidence="2">
    <location>
        <begin position="167"/>
        <end position="187"/>
    </location>
</feature>
<keyword evidence="4" id="KW-1185">Reference proteome</keyword>
<feature type="compositionally biased region" description="Basic and acidic residues" evidence="2">
    <location>
        <begin position="67"/>
        <end position="79"/>
    </location>
</feature>
<accession>A0A1B1E1F0</accession>
<gene>
    <name evidence="3" type="ORF">PCOAH_00034330</name>
</gene>
<evidence type="ECO:0000313" key="3">
    <source>
        <dbReference type="EMBL" id="ANQ08872.1"/>
    </source>
</evidence>
<dbReference type="VEuPathDB" id="PlasmoDB:PCOAH_00034330"/>
<dbReference type="GeneID" id="30910164"/>
<dbReference type="RefSeq" id="XP_019915567.1">
    <property type="nucleotide sequence ID" value="XM_020060227.1"/>
</dbReference>
<reference evidence="4" key="1">
    <citation type="submission" date="2016-06" db="EMBL/GenBank/DDBJ databases">
        <title>First high quality genome sequence of Plasmodium coatneyi using continuous long reads from single molecule, real-time sequencing.</title>
        <authorList>
            <person name="Chien J.-T."/>
            <person name="Pakala S.B."/>
            <person name="Geraldo J.A."/>
            <person name="Lapp S.A."/>
            <person name="Barnwell J.W."/>
            <person name="Kissinger J.C."/>
            <person name="Galinski M.R."/>
            <person name="Humphrey J.C."/>
        </authorList>
    </citation>
    <scope>NUCLEOTIDE SEQUENCE [LARGE SCALE GENOMIC DNA]</scope>
    <source>
        <strain evidence="4">Hackeri</strain>
    </source>
</reference>
<feature type="region of interest" description="Disordered" evidence="2">
    <location>
        <begin position="327"/>
        <end position="374"/>
    </location>
</feature>
<dbReference type="EMBL" id="CP016249">
    <property type="protein sequence ID" value="ANQ08872.1"/>
    <property type="molecule type" value="Genomic_DNA"/>
</dbReference>
<feature type="coiled-coil region" evidence="1">
    <location>
        <begin position="253"/>
        <end position="322"/>
    </location>
</feature>
<dbReference type="OrthoDB" id="387008at2759"/>
<sequence length="374" mass="42899">MERPDGSAENSENGPNCEESSNTTFSFDMLDIIITGGNTGRLKSQEKGKKHMTENTTEKWSFYPSGERVENSGRTERTEPGSSRRKKCTKSDEDAVKFTEGLHNLGKKEKKRKTVYRVNSEEDIKDGSEFSLLDKLLPVGGTPGLASSKEEMPILDDQVSCLSSDNSSREEHYHMDGKGDKHSDTSDRHGKYMNEQDVDAQLARIEWADEEVILAGSIHCTNCKYYLKELTSRNYMDFSYMDQYISEGERNLLLLKNKKIEELENRNRSMKHKIGKLEEVNNFLNSKLDTLASSIGDLRDHIDKLMEENKLLKEVNKRLRVDLQKGQSYKEEVERANKKDTNRKNPSSSSHGRREPLEENFENSIDNELFKELC</sequence>
<protein>
    <submittedName>
        <fullName evidence="3">Uncharacterized protein</fullName>
    </submittedName>
</protein>
<evidence type="ECO:0000313" key="4">
    <source>
        <dbReference type="Proteomes" id="UP000092716"/>
    </source>
</evidence>
<dbReference type="Proteomes" id="UP000092716">
    <property type="component" value="Chromosome 11"/>
</dbReference>
<evidence type="ECO:0000256" key="1">
    <source>
        <dbReference type="SAM" id="Coils"/>
    </source>
</evidence>
<feature type="compositionally biased region" description="Polar residues" evidence="2">
    <location>
        <begin position="8"/>
        <end position="24"/>
    </location>
</feature>
<feature type="region of interest" description="Disordered" evidence="2">
    <location>
        <begin position="165"/>
        <end position="187"/>
    </location>
</feature>
<proteinExistence type="predicted"/>
<organism evidence="3 4">
    <name type="scientific">Plasmodium coatneyi</name>
    <dbReference type="NCBI Taxonomy" id="208452"/>
    <lineage>
        <taxon>Eukaryota</taxon>
        <taxon>Sar</taxon>
        <taxon>Alveolata</taxon>
        <taxon>Apicomplexa</taxon>
        <taxon>Aconoidasida</taxon>
        <taxon>Haemosporida</taxon>
        <taxon>Plasmodiidae</taxon>
        <taxon>Plasmodium</taxon>
    </lineage>
</organism>